<dbReference type="RefSeq" id="WP_095583768.1">
    <property type="nucleotide sequence ID" value="NZ_JAJQQQ010000001.1"/>
</dbReference>
<gene>
    <name evidence="2" type="ORF">CK936_28165</name>
</gene>
<name>A0A2A2D2M3_9ACTN</name>
<dbReference type="PROSITE" id="PS51318">
    <property type="entry name" value="TAT"/>
    <property type="match status" value="1"/>
</dbReference>
<feature type="signal peptide" evidence="1">
    <location>
        <begin position="1"/>
        <end position="27"/>
    </location>
</feature>
<accession>A0A2A2D2M3</accession>
<evidence type="ECO:0000313" key="2">
    <source>
        <dbReference type="EMBL" id="PAU45666.1"/>
    </source>
</evidence>
<comment type="caution">
    <text evidence="2">The sequence shown here is derived from an EMBL/GenBank/DDBJ whole genome shotgun (WGS) entry which is preliminary data.</text>
</comment>
<dbReference type="Proteomes" id="UP000218944">
    <property type="component" value="Unassembled WGS sequence"/>
</dbReference>
<dbReference type="InterPro" id="IPR006311">
    <property type="entry name" value="TAT_signal"/>
</dbReference>
<keyword evidence="1" id="KW-0732">Signal</keyword>
<protein>
    <recommendedName>
        <fullName evidence="4">Secreted protein</fullName>
    </recommendedName>
</protein>
<proteinExistence type="predicted"/>
<dbReference type="EMBL" id="NSJV01000546">
    <property type="protein sequence ID" value="PAU45666.1"/>
    <property type="molecule type" value="Genomic_DNA"/>
</dbReference>
<evidence type="ECO:0000313" key="3">
    <source>
        <dbReference type="Proteomes" id="UP000218944"/>
    </source>
</evidence>
<feature type="chain" id="PRO_5039128055" description="Secreted protein" evidence="1">
    <location>
        <begin position="28"/>
        <end position="170"/>
    </location>
</feature>
<sequence>MKPTAIGPGRRGWTALALSAVSVAALAGAVPVAAATAGDDALGAPGPRGICQIRNGVSHTDYAGKTFTTDLYCENVVADVYAKSENYATVVGKLVTTLSWFVCWETGELHAGKNRVWYYTQGDRILNWPMRKGWGYVPAYRLTTTVDPFPGLPPCVPSMKAAPAVKGGHR</sequence>
<evidence type="ECO:0008006" key="4">
    <source>
        <dbReference type="Google" id="ProtNLM"/>
    </source>
</evidence>
<organism evidence="2 3">
    <name type="scientific">Streptomyces albireticuli</name>
    <dbReference type="NCBI Taxonomy" id="1940"/>
    <lineage>
        <taxon>Bacteria</taxon>
        <taxon>Bacillati</taxon>
        <taxon>Actinomycetota</taxon>
        <taxon>Actinomycetes</taxon>
        <taxon>Kitasatosporales</taxon>
        <taxon>Streptomycetaceae</taxon>
        <taxon>Streptomyces</taxon>
    </lineage>
</organism>
<evidence type="ECO:0000256" key="1">
    <source>
        <dbReference type="SAM" id="SignalP"/>
    </source>
</evidence>
<reference evidence="2 3" key="1">
    <citation type="submission" date="2017-08" db="EMBL/GenBank/DDBJ databases">
        <title>Genome sequence of Streptomyces albireticuli NRRL B-1670.</title>
        <authorList>
            <person name="Graham D.E."/>
            <person name="Mahan K.M."/>
            <person name="Klingeman D.M."/>
            <person name="Hettich R.L."/>
            <person name="Parry R.J."/>
            <person name="Spain J.C."/>
        </authorList>
    </citation>
    <scope>NUCLEOTIDE SEQUENCE [LARGE SCALE GENOMIC DNA]</scope>
    <source>
        <strain evidence="2 3">NRRL B-1670</strain>
    </source>
</reference>
<dbReference type="AlphaFoldDB" id="A0A2A2D2M3"/>
<keyword evidence="3" id="KW-1185">Reference proteome</keyword>